<feature type="domain" description="Thiamine pyrophosphate enzyme central" evidence="4">
    <location>
        <begin position="190"/>
        <end position="322"/>
    </location>
</feature>
<reference evidence="7 8" key="1">
    <citation type="submission" date="2018-01" db="EMBL/GenBank/DDBJ databases">
        <title>Bacillus asahii Genome sequencing and assembly.</title>
        <authorList>
            <person name="Jiang H."/>
            <person name="Feng Y."/>
            <person name="Zhao F."/>
            <person name="Lin X."/>
        </authorList>
    </citation>
    <scope>NUCLEOTIDE SEQUENCE [LARGE SCALE GENOMIC DNA]</scope>
    <source>
        <strain evidence="7 8">OM18</strain>
    </source>
</reference>
<dbReference type="GO" id="GO:0030976">
    <property type="term" value="F:thiamine pyrophosphate binding"/>
    <property type="evidence" value="ECO:0007669"/>
    <property type="project" value="InterPro"/>
</dbReference>
<name>A0A3T0KQX3_9BACI</name>
<feature type="domain" description="Thiamine pyrophosphate enzyme TPP-binding" evidence="5">
    <location>
        <begin position="385"/>
        <end position="531"/>
    </location>
</feature>
<comment type="similarity">
    <text evidence="1 3">Belongs to the TPP enzyme family.</text>
</comment>
<dbReference type="AlphaFoldDB" id="A0A3T0KQX3"/>
<dbReference type="GO" id="GO:0009097">
    <property type="term" value="P:isoleucine biosynthetic process"/>
    <property type="evidence" value="ECO:0007669"/>
    <property type="project" value="TreeGrafter"/>
</dbReference>
<dbReference type="InterPro" id="IPR000399">
    <property type="entry name" value="TPP-bd_CS"/>
</dbReference>
<dbReference type="Pfam" id="PF00205">
    <property type="entry name" value="TPP_enzyme_M"/>
    <property type="match status" value="1"/>
</dbReference>
<dbReference type="GO" id="GO:0003984">
    <property type="term" value="F:acetolactate synthase activity"/>
    <property type="evidence" value="ECO:0007669"/>
    <property type="project" value="TreeGrafter"/>
</dbReference>
<feature type="domain" description="Thiamine pyrophosphate enzyme N-terminal TPP-binding" evidence="6">
    <location>
        <begin position="5"/>
        <end position="119"/>
    </location>
</feature>
<dbReference type="PROSITE" id="PS00187">
    <property type="entry name" value="TPP_ENZYMES"/>
    <property type="match status" value="1"/>
</dbReference>
<evidence type="ECO:0000313" key="8">
    <source>
        <dbReference type="Proteomes" id="UP000283095"/>
    </source>
</evidence>
<evidence type="ECO:0000259" key="4">
    <source>
        <dbReference type="Pfam" id="PF00205"/>
    </source>
</evidence>
<dbReference type="Gene3D" id="3.40.50.1220">
    <property type="entry name" value="TPP-binding domain"/>
    <property type="match status" value="1"/>
</dbReference>
<dbReference type="CDD" id="cd00568">
    <property type="entry name" value="TPP_enzymes"/>
    <property type="match status" value="1"/>
</dbReference>
<dbReference type="GO" id="GO:0005948">
    <property type="term" value="C:acetolactate synthase complex"/>
    <property type="evidence" value="ECO:0007669"/>
    <property type="project" value="TreeGrafter"/>
</dbReference>
<dbReference type="SUPFAM" id="SSF52467">
    <property type="entry name" value="DHS-like NAD/FAD-binding domain"/>
    <property type="match status" value="1"/>
</dbReference>
<dbReference type="NCBIfam" id="NF006052">
    <property type="entry name" value="PRK08199.1"/>
    <property type="match status" value="1"/>
</dbReference>
<dbReference type="GO" id="GO:0050660">
    <property type="term" value="F:flavin adenine dinucleotide binding"/>
    <property type="evidence" value="ECO:0007669"/>
    <property type="project" value="TreeGrafter"/>
</dbReference>
<protein>
    <submittedName>
        <fullName evidence="7">Uncharacterized protein</fullName>
    </submittedName>
</protein>
<dbReference type="Pfam" id="PF02776">
    <property type="entry name" value="TPP_enzyme_N"/>
    <property type="match status" value="1"/>
</dbReference>
<dbReference type="InterPro" id="IPR045229">
    <property type="entry name" value="TPP_enz"/>
</dbReference>
<dbReference type="EMBL" id="CP026095">
    <property type="protein sequence ID" value="AZV42673.1"/>
    <property type="molecule type" value="Genomic_DNA"/>
</dbReference>
<keyword evidence="2 3" id="KW-0786">Thiamine pyrophosphate</keyword>
<dbReference type="PANTHER" id="PTHR18968:SF120">
    <property type="entry name" value="ACETOLACTATE SYNTHASE LARGE SUBUNIT"/>
    <property type="match status" value="1"/>
</dbReference>
<dbReference type="RefSeq" id="WP_127760100.1">
    <property type="nucleotide sequence ID" value="NZ_CP026095.1"/>
</dbReference>
<dbReference type="SUPFAM" id="SSF52518">
    <property type="entry name" value="Thiamin diphosphate-binding fold (THDP-binding)"/>
    <property type="match status" value="2"/>
</dbReference>
<dbReference type="InterPro" id="IPR012000">
    <property type="entry name" value="Thiamin_PyroP_enz_cen_dom"/>
</dbReference>
<dbReference type="OrthoDB" id="4494979at2"/>
<dbReference type="Pfam" id="PF02775">
    <property type="entry name" value="TPP_enzyme_C"/>
    <property type="match status" value="1"/>
</dbReference>
<dbReference type="Gene3D" id="3.40.50.970">
    <property type="match status" value="2"/>
</dbReference>
<organism evidence="7 8">
    <name type="scientific">Peribacillus asahii</name>
    <dbReference type="NCBI Taxonomy" id="228899"/>
    <lineage>
        <taxon>Bacteria</taxon>
        <taxon>Bacillati</taxon>
        <taxon>Bacillota</taxon>
        <taxon>Bacilli</taxon>
        <taxon>Bacillales</taxon>
        <taxon>Bacillaceae</taxon>
        <taxon>Peribacillus</taxon>
    </lineage>
</organism>
<dbReference type="CDD" id="cd07035">
    <property type="entry name" value="TPP_PYR_POX_like"/>
    <property type="match status" value="1"/>
</dbReference>
<dbReference type="KEGG" id="pasa:BAOM_2064"/>
<evidence type="ECO:0000256" key="2">
    <source>
        <dbReference type="ARBA" id="ARBA00023052"/>
    </source>
</evidence>
<evidence type="ECO:0000256" key="3">
    <source>
        <dbReference type="RuleBase" id="RU362132"/>
    </source>
</evidence>
<evidence type="ECO:0000256" key="1">
    <source>
        <dbReference type="ARBA" id="ARBA00007812"/>
    </source>
</evidence>
<dbReference type="PANTHER" id="PTHR18968">
    <property type="entry name" value="THIAMINE PYROPHOSPHATE ENZYMES"/>
    <property type="match status" value="1"/>
</dbReference>
<sequence>MKRLSGGEAVVRVMVKEGTKKAFCVPGESYLGVINALYDHSDIQLIAARHEGGASFMAEAYAKTSGDVGVCMATRGPGASNLAIGLHTAMQDSTPLVALIGQVERPFKEKEAFQEVNFSGMFSHLCKWAVEIDRVERIPELLHRAFHIARSGRPGPVVVSLPHDMLEDTTEFVEQKPYYVGAPSPDEKSVDEALKEIAQAKRPVLIAGGGVTSSKSTSLLIKFAEAMHIPVVTAFRRFSAFPNTHPCYAGWLGFGTPSSLLNYIKNADLVIALGTRFSQVTTQDYSLLADDARLIHIDISPDTIGKVYAPTLPIVTDVKQFLIKALERIPDMSDVERKKLITELHKRYREFSSIKADYSLDYVDLDGMMYDLVNKLPKDAIITSDAGNFFGWLSRYYRFEQENSYIGPTSGAMGYGLPAAIGAKVARPEKTVVSFSGDGGFMMTMQELETAVREKIPVISIVVNNNMYGTIRAHQEKHFPNRVIATELTNPNFAELARLFGAHGERVGKNEDFIPALERALFSGSPAVIEVMTNPAILSVSQPKEIAERL</sequence>
<evidence type="ECO:0000313" key="7">
    <source>
        <dbReference type="EMBL" id="AZV42673.1"/>
    </source>
</evidence>
<dbReference type="InterPro" id="IPR011766">
    <property type="entry name" value="TPP_enzyme_TPP-bd"/>
</dbReference>
<dbReference type="InterPro" id="IPR029035">
    <property type="entry name" value="DHS-like_NAD/FAD-binding_dom"/>
</dbReference>
<dbReference type="InterPro" id="IPR029061">
    <property type="entry name" value="THDP-binding"/>
</dbReference>
<dbReference type="GO" id="GO:0000287">
    <property type="term" value="F:magnesium ion binding"/>
    <property type="evidence" value="ECO:0007669"/>
    <property type="project" value="InterPro"/>
</dbReference>
<evidence type="ECO:0000259" key="5">
    <source>
        <dbReference type="Pfam" id="PF02775"/>
    </source>
</evidence>
<dbReference type="Proteomes" id="UP000283095">
    <property type="component" value="Chromosome"/>
</dbReference>
<evidence type="ECO:0000259" key="6">
    <source>
        <dbReference type="Pfam" id="PF02776"/>
    </source>
</evidence>
<dbReference type="FunFam" id="3.40.50.970:FF:000007">
    <property type="entry name" value="Acetolactate synthase"/>
    <property type="match status" value="1"/>
</dbReference>
<accession>A0A3T0KQX3</accession>
<dbReference type="GO" id="GO:0009099">
    <property type="term" value="P:L-valine biosynthetic process"/>
    <property type="evidence" value="ECO:0007669"/>
    <property type="project" value="TreeGrafter"/>
</dbReference>
<proteinExistence type="inferred from homology"/>
<dbReference type="InterPro" id="IPR012001">
    <property type="entry name" value="Thiamin_PyroP_enz_TPP-bd_dom"/>
</dbReference>
<dbReference type="CDD" id="cd00368">
    <property type="entry name" value="Molybdopterin-Binding"/>
    <property type="match status" value="1"/>
</dbReference>
<gene>
    <name evidence="7" type="ORF">BAOM_2064</name>
</gene>